<organism evidence="7 8">
    <name type="scientific">Dawidia cretensis</name>
    <dbReference type="NCBI Taxonomy" id="2782350"/>
    <lineage>
        <taxon>Bacteria</taxon>
        <taxon>Pseudomonadati</taxon>
        <taxon>Bacteroidota</taxon>
        <taxon>Cytophagia</taxon>
        <taxon>Cytophagales</taxon>
        <taxon>Chryseotaleaceae</taxon>
        <taxon>Dawidia</taxon>
    </lineage>
</organism>
<feature type="transmembrane region" description="Helical" evidence="5">
    <location>
        <begin position="117"/>
        <end position="134"/>
    </location>
</feature>
<evidence type="ECO:0000256" key="4">
    <source>
        <dbReference type="ARBA" id="ARBA00023136"/>
    </source>
</evidence>
<dbReference type="Pfam" id="PF07291">
    <property type="entry name" value="MauE"/>
    <property type="match status" value="1"/>
</dbReference>
<name>A0AAP2E1M0_9BACT</name>
<evidence type="ECO:0000256" key="1">
    <source>
        <dbReference type="ARBA" id="ARBA00004141"/>
    </source>
</evidence>
<keyword evidence="2 5" id="KW-0812">Transmembrane</keyword>
<evidence type="ECO:0000259" key="6">
    <source>
        <dbReference type="Pfam" id="PF07291"/>
    </source>
</evidence>
<feature type="transmembrane region" description="Helical" evidence="5">
    <location>
        <begin position="47"/>
        <end position="68"/>
    </location>
</feature>
<keyword evidence="3 5" id="KW-1133">Transmembrane helix</keyword>
<dbReference type="AlphaFoldDB" id="A0AAP2E1M0"/>
<evidence type="ECO:0000313" key="8">
    <source>
        <dbReference type="Proteomes" id="UP001319080"/>
    </source>
</evidence>
<evidence type="ECO:0000313" key="7">
    <source>
        <dbReference type="EMBL" id="MBT1711316.1"/>
    </source>
</evidence>
<protein>
    <recommendedName>
        <fullName evidence="6">Methylamine utilisation protein MauE domain-containing protein</fullName>
    </recommendedName>
</protein>
<gene>
    <name evidence="7" type="ORF">KK062_23945</name>
</gene>
<dbReference type="Proteomes" id="UP001319080">
    <property type="component" value="Unassembled WGS sequence"/>
</dbReference>
<sequence length="147" mass="16294">MKIRRELIIEMIVFLFVLLFLYAAGSKVTEYKQFVGQMGKSPLLTDFAPTLAWLVPIVEIIISVLLIVHRTKLMGLYASFGLMLAFTLYIAAILMFSKELPCSCGGVLSMLGWKQHLIFNIAFVGLAVVGIVLMNKEAKPGKLNVLA</sequence>
<accession>A0AAP2E1M0</accession>
<evidence type="ECO:0000256" key="2">
    <source>
        <dbReference type="ARBA" id="ARBA00022692"/>
    </source>
</evidence>
<feature type="transmembrane region" description="Helical" evidence="5">
    <location>
        <begin position="75"/>
        <end position="97"/>
    </location>
</feature>
<dbReference type="GO" id="GO:0016020">
    <property type="term" value="C:membrane"/>
    <property type="evidence" value="ECO:0007669"/>
    <property type="project" value="UniProtKB-SubCell"/>
</dbReference>
<dbReference type="GO" id="GO:0030416">
    <property type="term" value="P:methylamine metabolic process"/>
    <property type="evidence" value="ECO:0007669"/>
    <property type="project" value="InterPro"/>
</dbReference>
<dbReference type="EMBL" id="JAHESE010000031">
    <property type="protein sequence ID" value="MBT1711316.1"/>
    <property type="molecule type" value="Genomic_DNA"/>
</dbReference>
<feature type="transmembrane region" description="Helical" evidence="5">
    <location>
        <begin position="7"/>
        <end position="25"/>
    </location>
</feature>
<evidence type="ECO:0000256" key="3">
    <source>
        <dbReference type="ARBA" id="ARBA00022989"/>
    </source>
</evidence>
<comment type="caution">
    <text evidence="7">The sequence shown here is derived from an EMBL/GenBank/DDBJ whole genome shotgun (WGS) entry which is preliminary data.</text>
</comment>
<keyword evidence="8" id="KW-1185">Reference proteome</keyword>
<keyword evidence="4 5" id="KW-0472">Membrane</keyword>
<reference evidence="7 8" key="1">
    <citation type="submission" date="2021-05" db="EMBL/GenBank/DDBJ databases">
        <title>A Polyphasic approach of four new species of the genus Ohtaekwangia: Ohtaekwangia histidinii sp. nov., Ohtaekwangia cretensis sp. nov., Ohtaekwangia indiensis sp. nov., Ohtaekwangia reichenbachii sp. nov. from diverse environment.</title>
        <authorList>
            <person name="Octaviana S."/>
        </authorList>
    </citation>
    <scope>NUCLEOTIDE SEQUENCE [LARGE SCALE GENOMIC DNA]</scope>
    <source>
        <strain evidence="7 8">PWU5</strain>
    </source>
</reference>
<feature type="domain" description="Methylamine utilisation protein MauE" evidence="6">
    <location>
        <begin position="7"/>
        <end position="132"/>
    </location>
</feature>
<comment type="subcellular location">
    <subcellularLocation>
        <location evidence="1">Membrane</location>
        <topology evidence="1">Multi-pass membrane protein</topology>
    </subcellularLocation>
</comment>
<proteinExistence type="predicted"/>
<evidence type="ECO:0000256" key="5">
    <source>
        <dbReference type="SAM" id="Phobius"/>
    </source>
</evidence>
<dbReference type="InterPro" id="IPR009908">
    <property type="entry name" value="Methylamine_util_MauE"/>
</dbReference>
<dbReference type="RefSeq" id="WP_254086890.1">
    <property type="nucleotide sequence ID" value="NZ_JAHESE010000031.1"/>
</dbReference>